<feature type="region of interest" description="Disordered" evidence="1">
    <location>
        <begin position="125"/>
        <end position="144"/>
    </location>
</feature>
<comment type="caution">
    <text evidence="2">The sequence shown here is derived from an EMBL/GenBank/DDBJ whole genome shotgun (WGS) entry which is preliminary data.</text>
</comment>
<evidence type="ECO:0000256" key="1">
    <source>
        <dbReference type="SAM" id="MobiDB-lite"/>
    </source>
</evidence>
<feature type="region of interest" description="Disordered" evidence="1">
    <location>
        <begin position="27"/>
        <end position="49"/>
    </location>
</feature>
<proteinExistence type="predicted"/>
<reference evidence="2 3" key="1">
    <citation type="journal article" date="2023" name="Plants (Basel)">
        <title>Bridging the Gap: Combining Genomics and Transcriptomics Approaches to Understand Stylosanthes scabra, an Orphan Legume from the Brazilian Caatinga.</title>
        <authorList>
            <person name="Ferreira-Neto J.R.C."/>
            <person name="da Silva M.D."/>
            <person name="Binneck E."/>
            <person name="de Melo N.F."/>
            <person name="da Silva R.H."/>
            <person name="de Melo A.L.T.M."/>
            <person name="Pandolfi V."/>
            <person name="Bustamante F.O."/>
            <person name="Brasileiro-Vidal A.C."/>
            <person name="Benko-Iseppon A.M."/>
        </authorList>
    </citation>
    <scope>NUCLEOTIDE SEQUENCE [LARGE SCALE GENOMIC DNA]</scope>
    <source>
        <tissue evidence="2">Leaves</tissue>
    </source>
</reference>
<organism evidence="2 3">
    <name type="scientific">Stylosanthes scabra</name>
    <dbReference type="NCBI Taxonomy" id="79078"/>
    <lineage>
        <taxon>Eukaryota</taxon>
        <taxon>Viridiplantae</taxon>
        <taxon>Streptophyta</taxon>
        <taxon>Embryophyta</taxon>
        <taxon>Tracheophyta</taxon>
        <taxon>Spermatophyta</taxon>
        <taxon>Magnoliopsida</taxon>
        <taxon>eudicotyledons</taxon>
        <taxon>Gunneridae</taxon>
        <taxon>Pentapetalae</taxon>
        <taxon>rosids</taxon>
        <taxon>fabids</taxon>
        <taxon>Fabales</taxon>
        <taxon>Fabaceae</taxon>
        <taxon>Papilionoideae</taxon>
        <taxon>50 kb inversion clade</taxon>
        <taxon>dalbergioids sensu lato</taxon>
        <taxon>Dalbergieae</taxon>
        <taxon>Pterocarpus clade</taxon>
        <taxon>Stylosanthes</taxon>
    </lineage>
</organism>
<protein>
    <submittedName>
        <fullName evidence="2">Uncharacterized protein</fullName>
    </submittedName>
</protein>
<name>A0ABU6T888_9FABA</name>
<sequence>MKRRENSKKKTKGILRAHACTKALKRRALAQKGRQGNEKIQKKKSSEERTLATLEQQSCRKTKMNASAMQLKEEVRVMKTKWECGNRLKNIKIAPLQAQKDLSDDYTDIHSSMDWQDERQAEFGAEVAGESEKNERIATKPRRPLLDQMRTHQRSNVYVSRRGRHTQKAVSAQMHTH</sequence>
<evidence type="ECO:0000313" key="2">
    <source>
        <dbReference type="EMBL" id="MED6144917.1"/>
    </source>
</evidence>
<evidence type="ECO:0000313" key="3">
    <source>
        <dbReference type="Proteomes" id="UP001341840"/>
    </source>
</evidence>
<dbReference type="EMBL" id="JASCZI010090683">
    <property type="protein sequence ID" value="MED6144917.1"/>
    <property type="molecule type" value="Genomic_DNA"/>
</dbReference>
<accession>A0ABU6T888</accession>
<dbReference type="Proteomes" id="UP001341840">
    <property type="component" value="Unassembled WGS sequence"/>
</dbReference>
<gene>
    <name evidence="2" type="ORF">PIB30_019886</name>
</gene>
<keyword evidence="3" id="KW-1185">Reference proteome</keyword>
<feature type="compositionally biased region" description="Basic and acidic residues" evidence="1">
    <location>
        <begin position="35"/>
        <end position="49"/>
    </location>
</feature>